<proteinExistence type="predicted"/>
<reference evidence="2 3" key="1">
    <citation type="submission" date="2024-02" db="EMBL/GenBank/DDBJ databases">
        <authorList>
            <person name="Daric V."/>
            <person name="Darras S."/>
        </authorList>
    </citation>
    <scope>NUCLEOTIDE SEQUENCE [LARGE SCALE GENOMIC DNA]</scope>
</reference>
<keyword evidence="3" id="KW-1185">Reference proteome</keyword>
<evidence type="ECO:0000313" key="3">
    <source>
        <dbReference type="Proteomes" id="UP001642483"/>
    </source>
</evidence>
<evidence type="ECO:0000313" key="2">
    <source>
        <dbReference type="EMBL" id="CAK8692187.1"/>
    </source>
</evidence>
<dbReference type="Pfam" id="PF22593">
    <property type="entry name" value="SPMIP11"/>
    <property type="match status" value="1"/>
</dbReference>
<dbReference type="Proteomes" id="UP001642483">
    <property type="component" value="Unassembled WGS sequence"/>
</dbReference>
<protein>
    <submittedName>
        <fullName evidence="2">Uncharacterized protein</fullName>
    </submittedName>
</protein>
<accession>A0ABP0GKP6</accession>
<organism evidence="2 3">
    <name type="scientific">Clavelina lepadiformis</name>
    <name type="common">Light-bulb sea squirt</name>
    <name type="synonym">Ascidia lepadiformis</name>
    <dbReference type="NCBI Taxonomy" id="159417"/>
    <lineage>
        <taxon>Eukaryota</taxon>
        <taxon>Metazoa</taxon>
        <taxon>Chordata</taxon>
        <taxon>Tunicata</taxon>
        <taxon>Ascidiacea</taxon>
        <taxon>Aplousobranchia</taxon>
        <taxon>Clavelinidae</taxon>
        <taxon>Clavelina</taxon>
    </lineage>
</organism>
<feature type="region of interest" description="Disordered" evidence="1">
    <location>
        <begin position="1"/>
        <end position="63"/>
    </location>
</feature>
<feature type="compositionally biased region" description="Basic and acidic residues" evidence="1">
    <location>
        <begin position="50"/>
        <end position="59"/>
    </location>
</feature>
<sequence>MASASMGTFGDFKYLHSSGKKTAPSPETVWVSRPYDPLDIRDSAPVPRHKTIDSPKSADELTPEWLPQRIRSLRDISRRKEEVHQYPSLRTTRCEEWSTLREMLPSRGRPVRIEHPKWGTGLGPAPKLIFERTNRHPMINSTMSRFVDEMHLTHRQFKMY</sequence>
<dbReference type="EMBL" id="CAWYQH010000130">
    <property type="protein sequence ID" value="CAK8692187.1"/>
    <property type="molecule type" value="Genomic_DNA"/>
</dbReference>
<comment type="caution">
    <text evidence="2">The sequence shown here is derived from an EMBL/GenBank/DDBJ whole genome shotgun (WGS) entry which is preliminary data.</text>
</comment>
<evidence type="ECO:0000256" key="1">
    <source>
        <dbReference type="SAM" id="MobiDB-lite"/>
    </source>
</evidence>
<name>A0ABP0GKP6_CLALP</name>
<gene>
    <name evidence="2" type="ORF">CVLEPA_LOCUS24920</name>
</gene>